<feature type="signal peptide" evidence="2">
    <location>
        <begin position="1"/>
        <end position="19"/>
    </location>
</feature>
<feature type="region of interest" description="Disordered" evidence="1">
    <location>
        <begin position="94"/>
        <end position="142"/>
    </location>
</feature>
<keyword evidence="4" id="KW-1185">Reference proteome</keyword>
<dbReference type="AlphaFoldDB" id="A0A0C9XV00"/>
<evidence type="ECO:0000313" key="4">
    <source>
        <dbReference type="Proteomes" id="UP000054477"/>
    </source>
</evidence>
<dbReference type="Proteomes" id="UP000054477">
    <property type="component" value="Unassembled WGS sequence"/>
</dbReference>
<dbReference type="EMBL" id="KN838560">
    <property type="protein sequence ID" value="KIK05419.1"/>
    <property type="molecule type" value="Genomic_DNA"/>
</dbReference>
<feature type="compositionally biased region" description="Low complexity" evidence="1">
    <location>
        <begin position="105"/>
        <end position="122"/>
    </location>
</feature>
<proteinExistence type="predicted"/>
<organism evidence="3 4">
    <name type="scientific">Laccaria amethystina LaAM-08-1</name>
    <dbReference type="NCBI Taxonomy" id="1095629"/>
    <lineage>
        <taxon>Eukaryota</taxon>
        <taxon>Fungi</taxon>
        <taxon>Dikarya</taxon>
        <taxon>Basidiomycota</taxon>
        <taxon>Agaricomycotina</taxon>
        <taxon>Agaricomycetes</taxon>
        <taxon>Agaricomycetidae</taxon>
        <taxon>Agaricales</taxon>
        <taxon>Agaricineae</taxon>
        <taxon>Hydnangiaceae</taxon>
        <taxon>Laccaria</taxon>
    </lineage>
</organism>
<feature type="chain" id="PRO_5002206432" evidence="2">
    <location>
        <begin position="20"/>
        <end position="142"/>
    </location>
</feature>
<reference evidence="4" key="2">
    <citation type="submission" date="2015-01" db="EMBL/GenBank/DDBJ databases">
        <title>Evolutionary Origins and Diversification of the Mycorrhizal Mutualists.</title>
        <authorList>
            <consortium name="DOE Joint Genome Institute"/>
            <consortium name="Mycorrhizal Genomics Consortium"/>
            <person name="Kohler A."/>
            <person name="Kuo A."/>
            <person name="Nagy L.G."/>
            <person name="Floudas D."/>
            <person name="Copeland A."/>
            <person name="Barry K.W."/>
            <person name="Cichocki N."/>
            <person name="Veneault-Fourrey C."/>
            <person name="LaButti K."/>
            <person name="Lindquist E.A."/>
            <person name="Lipzen A."/>
            <person name="Lundell T."/>
            <person name="Morin E."/>
            <person name="Murat C."/>
            <person name="Riley R."/>
            <person name="Ohm R."/>
            <person name="Sun H."/>
            <person name="Tunlid A."/>
            <person name="Henrissat B."/>
            <person name="Grigoriev I.V."/>
            <person name="Hibbett D.S."/>
            <person name="Martin F."/>
        </authorList>
    </citation>
    <scope>NUCLEOTIDE SEQUENCE [LARGE SCALE GENOMIC DNA]</scope>
    <source>
        <strain evidence="4">LaAM-08-1</strain>
    </source>
</reference>
<protein>
    <submittedName>
        <fullName evidence="3">Uncharacterized protein</fullName>
    </submittedName>
</protein>
<gene>
    <name evidence="3" type="ORF">K443DRAFT_675197</name>
</gene>
<evidence type="ECO:0000313" key="3">
    <source>
        <dbReference type="EMBL" id="KIK05419.1"/>
    </source>
</evidence>
<dbReference type="HOGENOM" id="CLU_150162_0_0_1"/>
<dbReference type="OrthoDB" id="3262731at2759"/>
<sequence>MYALYFALSALVAFATVHAKPQGGTPSNTPTGFTCPSTDQAAFPLGTNNSDGTTLFCSYPAFAGEDPNDFYCKYSATTGKITQDNDAGFCPGTAVNSGSARRRSPAPQVAAAPVAAPVARAPAPEDLKARSSLKRRLPTEEA</sequence>
<name>A0A0C9XV00_9AGAR</name>
<accession>A0A0C9XV00</accession>
<keyword evidence="2" id="KW-0732">Signal</keyword>
<evidence type="ECO:0000256" key="2">
    <source>
        <dbReference type="SAM" id="SignalP"/>
    </source>
</evidence>
<reference evidence="3 4" key="1">
    <citation type="submission" date="2014-04" db="EMBL/GenBank/DDBJ databases">
        <authorList>
            <consortium name="DOE Joint Genome Institute"/>
            <person name="Kuo A."/>
            <person name="Kohler A."/>
            <person name="Nagy L.G."/>
            <person name="Floudas D."/>
            <person name="Copeland A."/>
            <person name="Barry K.W."/>
            <person name="Cichocki N."/>
            <person name="Veneault-Fourrey C."/>
            <person name="LaButti K."/>
            <person name="Lindquist E.A."/>
            <person name="Lipzen A."/>
            <person name="Lundell T."/>
            <person name="Morin E."/>
            <person name="Murat C."/>
            <person name="Sun H."/>
            <person name="Tunlid A."/>
            <person name="Henrissat B."/>
            <person name="Grigoriev I.V."/>
            <person name="Hibbett D.S."/>
            <person name="Martin F."/>
            <person name="Nordberg H.P."/>
            <person name="Cantor M.N."/>
            <person name="Hua S.X."/>
        </authorList>
    </citation>
    <scope>NUCLEOTIDE SEQUENCE [LARGE SCALE GENOMIC DNA]</scope>
    <source>
        <strain evidence="3 4">LaAM-08-1</strain>
    </source>
</reference>
<evidence type="ECO:0000256" key="1">
    <source>
        <dbReference type="SAM" id="MobiDB-lite"/>
    </source>
</evidence>